<gene>
    <name evidence="1" type="ORF">V6N11_034098</name>
</gene>
<accession>A0ABR2S203</accession>
<protein>
    <recommendedName>
        <fullName evidence="3">Reverse transcriptase domain-containing protein</fullName>
    </recommendedName>
</protein>
<keyword evidence="2" id="KW-1185">Reference proteome</keyword>
<comment type="caution">
    <text evidence="1">The sequence shown here is derived from an EMBL/GenBank/DDBJ whole genome shotgun (WGS) entry which is preliminary data.</text>
</comment>
<dbReference type="Proteomes" id="UP001396334">
    <property type="component" value="Unassembled WGS sequence"/>
</dbReference>
<proteinExistence type="predicted"/>
<evidence type="ECO:0000313" key="1">
    <source>
        <dbReference type="EMBL" id="KAK9019058.1"/>
    </source>
</evidence>
<reference evidence="1 2" key="1">
    <citation type="journal article" date="2024" name="G3 (Bethesda)">
        <title>Genome assembly of Hibiscus sabdariffa L. provides insights into metabolisms of medicinal natural products.</title>
        <authorList>
            <person name="Kim T."/>
        </authorList>
    </citation>
    <scope>NUCLEOTIDE SEQUENCE [LARGE SCALE GENOMIC DNA]</scope>
    <source>
        <strain evidence="1">TK-2024</strain>
        <tissue evidence="1">Old leaves</tissue>
    </source>
</reference>
<organism evidence="1 2">
    <name type="scientific">Hibiscus sabdariffa</name>
    <name type="common">roselle</name>
    <dbReference type="NCBI Taxonomy" id="183260"/>
    <lineage>
        <taxon>Eukaryota</taxon>
        <taxon>Viridiplantae</taxon>
        <taxon>Streptophyta</taxon>
        <taxon>Embryophyta</taxon>
        <taxon>Tracheophyta</taxon>
        <taxon>Spermatophyta</taxon>
        <taxon>Magnoliopsida</taxon>
        <taxon>eudicotyledons</taxon>
        <taxon>Gunneridae</taxon>
        <taxon>Pentapetalae</taxon>
        <taxon>rosids</taxon>
        <taxon>malvids</taxon>
        <taxon>Malvales</taxon>
        <taxon>Malvaceae</taxon>
        <taxon>Malvoideae</taxon>
        <taxon>Hibiscus</taxon>
    </lineage>
</organism>
<dbReference type="EMBL" id="JBBPBN010000018">
    <property type="protein sequence ID" value="KAK9019058.1"/>
    <property type="molecule type" value="Genomic_DNA"/>
</dbReference>
<evidence type="ECO:0000313" key="2">
    <source>
        <dbReference type="Proteomes" id="UP001396334"/>
    </source>
</evidence>
<sequence>MLLKAVNLDLFSGFSVGRGEVAIDISHLQFADDLLIFCGDSKCQVLACHRFGQEIRECSWKLGGMFAPPQLARFGLSFPLR</sequence>
<evidence type="ECO:0008006" key="3">
    <source>
        <dbReference type="Google" id="ProtNLM"/>
    </source>
</evidence>
<name>A0ABR2S203_9ROSI</name>